<dbReference type="Gene3D" id="1.10.510.10">
    <property type="entry name" value="Transferase(Phosphotransferase) domain 1"/>
    <property type="match status" value="1"/>
</dbReference>
<evidence type="ECO:0000313" key="2">
    <source>
        <dbReference type="Proteomes" id="UP000596742"/>
    </source>
</evidence>
<name>A0A8B6DG94_MYTGA</name>
<dbReference type="Pfam" id="PF06293">
    <property type="entry name" value="Kdo"/>
    <property type="match status" value="1"/>
</dbReference>
<sequence length="245" mass="28106">MTLREFMEDHMEYVRKVDLALATRFSLYVFHELLSLVNKMHVMGWTHNDLVASNVMLKASEDGLQIMIIDLGLATLLQYNSRGQKEFLSDIANVVRKFTHLHGVEFESERDIRKNWKFKVQQMNTNGKDLMEKRRLIDRALNIDSLNEVPSLLEEIASTMTFDPLMTKKDVAKIIFINSKSESNGVPSDSLQETANLMDNVGISNTTICDHHTTMEQADGGQLVSRIYNKWSLIPKVCFLSKCIY</sequence>
<dbReference type="InterPro" id="IPR011009">
    <property type="entry name" value="Kinase-like_dom_sf"/>
</dbReference>
<dbReference type="AlphaFoldDB" id="A0A8B6DG94"/>
<dbReference type="Proteomes" id="UP000596742">
    <property type="component" value="Unassembled WGS sequence"/>
</dbReference>
<dbReference type="OrthoDB" id="4062651at2759"/>
<evidence type="ECO:0000313" key="1">
    <source>
        <dbReference type="EMBL" id="VDI18217.1"/>
    </source>
</evidence>
<dbReference type="EMBL" id="UYJE01003306">
    <property type="protein sequence ID" value="VDI18217.1"/>
    <property type="molecule type" value="Genomic_DNA"/>
</dbReference>
<dbReference type="SUPFAM" id="SSF56112">
    <property type="entry name" value="Protein kinase-like (PK-like)"/>
    <property type="match status" value="1"/>
</dbReference>
<gene>
    <name evidence="1" type="ORF">MGAL_10B005279</name>
</gene>
<evidence type="ECO:0008006" key="3">
    <source>
        <dbReference type="Google" id="ProtNLM"/>
    </source>
</evidence>
<proteinExistence type="predicted"/>
<feature type="non-terminal residue" evidence="1">
    <location>
        <position position="1"/>
    </location>
</feature>
<organism evidence="1 2">
    <name type="scientific">Mytilus galloprovincialis</name>
    <name type="common">Mediterranean mussel</name>
    <dbReference type="NCBI Taxonomy" id="29158"/>
    <lineage>
        <taxon>Eukaryota</taxon>
        <taxon>Metazoa</taxon>
        <taxon>Spiralia</taxon>
        <taxon>Lophotrochozoa</taxon>
        <taxon>Mollusca</taxon>
        <taxon>Bivalvia</taxon>
        <taxon>Autobranchia</taxon>
        <taxon>Pteriomorphia</taxon>
        <taxon>Mytilida</taxon>
        <taxon>Mytiloidea</taxon>
        <taxon>Mytilidae</taxon>
        <taxon>Mytilinae</taxon>
        <taxon>Mytilus</taxon>
    </lineage>
</organism>
<comment type="caution">
    <text evidence="1">The sequence shown here is derived from an EMBL/GenBank/DDBJ whole genome shotgun (WGS) entry which is preliminary data.</text>
</comment>
<keyword evidence="2" id="KW-1185">Reference proteome</keyword>
<protein>
    <recommendedName>
        <fullName evidence="3">Protein kinase domain-containing protein</fullName>
    </recommendedName>
</protein>
<reference evidence="1" key="1">
    <citation type="submission" date="2018-11" db="EMBL/GenBank/DDBJ databases">
        <authorList>
            <person name="Alioto T."/>
            <person name="Alioto T."/>
        </authorList>
    </citation>
    <scope>NUCLEOTIDE SEQUENCE</scope>
</reference>
<accession>A0A8B6DG94</accession>